<dbReference type="CDD" id="cd01949">
    <property type="entry name" value="GGDEF"/>
    <property type="match status" value="1"/>
</dbReference>
<protein>
    <submittedName>
        <fullName evidence="3">Diguanylate cyclase (GGDEF)-like protein</fullName>
    </submittedName>
</protein>
<dbReference type="PANTHER" id="PTHR45138:SF24">
    <property type="entry name" value="DIGUANYLATE CYCLASE DGCC-RELATED"/>
    <property type="match status" value="1"/>
</dbReference>
<dbReference type="EMBL" id="JAFBBK010000001">
    <property type="protein sequence ID" value="MBM7415249.1"/>
    <property type="molecule type" value="Genomic_DNA"/>
</dbReference>
<dbReference type="Pfam" id="PF00990">
    <property type="entry name" value="GGDEF"/>
    <property type="match status" value="1"/>
</dbReference>
<evidence type="ECO:0000313" key="4">
    <source>
        <dbReference type="Proteomes" id="UP000703038"/>
    </source>
</evidence>
<dbReference type="Gene3D" id="3.30.70.270">
    <property type="match status" value="1"/>
</dbReference>
<dbReference type="InterPro" id="IPR029787">
    <property type="entry name" value="Nucleotide_cyclase"/>
</dbReference>
<dbReference type="SMART" id="SM00267">
    <property type="entry name" value="GGDEF"/>
    <property type="match status" value="1"/>
</dbReference>
<comment type="caution">
    <text evidence="3">The sequence shown here is derived from an EMBL/GenBank/DDBJ whole genome shotgun (WGS) entry which is preliminary data.</text>
</comment>
<dbReference type="PANTHER" id="PTHR45138">
    <property type="entry name" value="REGULATORY COMPONENTS OF SENSORY TRANSDUCTION SYSTEM"/>
    <property type="match status" value="1"/>
</dbReference>
<organism evidence="3 4">
    <name type="scientific">Rhodococcoides corynebacterioides</name>
    <dbReference type="NCBI Taxonomy" id="53972"/>
    <lineage>
        <taxon>Bacteria</taxon>
        <taxon>Bacillati</taxon>
        <taxon>Actinomycetota</taxon>
        <taxon>Actinomycetes</taxon>
        <taxon>Mycobacteriales</taxon>
        <taxon>Nocardiaceae</taxon>
        <taxon>Rhodococcoides</taxon>
    </lineage>
</organism>
<keyword evidence="1" id="KW-0472">Membrane</keyword>
<dbReference type="RefSeq" id="WP_204868263.1">
    <property type="nucleotide sequence ID" value="NZ_JAFBBK010000001.1"/>
</dbReference>
<name>A0ABS2KTJ7_9NOCA</name>
<feature type="transmembrane region" description="Helical" evidence="1">
    <location>
        <begin position="175"/>
        <end position="195"/>
    </location>
</feature>
<dbReference type="InterPro" id="IPR000160">
    <property type="entry name" value="GGDEF_dom"/>
</dbReference>
<feature type="transmembrane region" description="Helical" evidence="1">
    <location>
        <begin position="70"/>
        <end position="88"/>
    </location>
</feature>
<sequence length="368" mass="39580">MSDTGAGALVASARRARRRWRESAHDGDPVRSDVVVVQGLAAICVLCTVLYAGVFLWITTDPDYAVHWWVQSYNLLVSALAATTFWALHTPRAVWFYRHTDVVTFVAAALVIASPVLGNADAESGFPAFGLALSIVAAAALLQRRWHVVVVVTVGVLAWIALASINGIGDVGVPTFAAAIVRTVLVAGLIHYVRIRTIGLLWERYRTVDRARAQADSLSHRDDLTGLLNRRGLARGAAHALAECERDAAPVGVLYLDLDGLKEINDRAGHEAGDTALVRLSGILHRSFRSDDLIARVGGDEFVVVLPRAGEQEVLDLGTTALDGLGAAQLSVSAGVAVWNPAPGGVGPDLDELMRRADNAMYREKYRR</sequence>
<feature type="transmembrane region" description="Helical" evidence="1">
    <location>
        <begin position="34"/>
        <end position="58"/>
    </location>
</feature>
<evidence type="ECO:0000256" key="1">
    <source>
        <dbReference type="SAM" id="Phobius"/>
    </source>
</evidence>
<evidence type="ECO:0000259" key="2">
    <source>
        <dbReference type="PROSITE" id="PS50887"/>
    </source>
</evidence>
<dbReference type="InterPro" id="IPR043128">
    <property type="entry name" value="Rev_trsase/Diguanyl_cyclase"/>
</dbReference>
<dbReference type="SUPFAM" id="SSF55073">
    <property type="entry name" value="Nucleotide cyclase"/>
    <property type="match status" value="1"/>
</dbReference>
<gene>
    <name evidence="3" type="ORF">JOE42_001982</name>
</gene>
<reference evidence="3 4" key="1">
    <citation type="submission" date="2021-01" db="EMBL/GenBank/DDBJ databases">
        <title>Genomics of switchgrass bacterial isolates.</title>
        <authorList>
            <person name="Shade A."/>
        </authorList>
    </citation>
    <scope>NUCLEOTIDE SEQUENCE [LARGE SCALE GENOMIC DNA]</scope>
    <source>
        <strain evidence="3 4">PvP111</strain>
    </source>
</reference>
<accession>A0ABS2KTJ7</accession>
<keyword evidence="1" id="KW-1133">Transmembrane helix</keyword>
<dbReference type="InterPro" id="IPR050469">
    <property type="entry name" value="Diguanylate_Cyclase"/>
</dbReference>
<dbReference type="PROSITE" id="PS50887">
    <property type="entry name" value="GGDEF"/>
    <property type="match status" value="1"/>
</dbReference>
<dbReference type="NCBIfam" id="TIGR00254">
    <property type="entry name" value="GGDEF"/>
    <property type="match status" value="1"/>
</dbReference>
<dbReference type="Proteomes" id="UP000703038">
    <property type="component" value="Unassembled WGS sequence"/>
</dbReference>
<keyword evidence="4" id="KW-1185">Reference proteome</keyword>
<keyword evidence="1" id="KW-0812">Transmembrane</keyword>
<feature type="transmembrane region" description="Helical" evidence="1">
    <location>
        <begin position="124"/>
        <end position="142"/>
    </location>
</feature>
<evidence type="ECO:0000313" key="3">
    <source>
        <dbReference type="EMBL" id="MBM7415249.1"/>
    </source>
</evidence>
<feature type="transmembrane region" description="Helical" evidence="1">
    <location>
        <begin position="149"/>
        <end position="169"/>
    </location>
</feature>
<feature type="transmembrane region" description="Helical" evidence="1">
    <location>
        <begin position="100"/>
        <end position="118"/>
    </location>
</feature>
<proteinExistence type="predicted"/>
<feature type="domain" description="GGDEF" evidence="2">
    <location>
        <begin position="249"/>
        <end position="368"/>
    </location>
</feature>